<dbReference type="InterPro" id="IPR044730">
    <property type="entry name" value="RNase_H-like_dom_plant"/>
</dbReference>
<reference evidence="7" key="1">
    <citation type="submission" date="2025-08" db="UniProtKB">
        <authorList>
            <consortium name="RefSeq"/>
        </authorList>
    </citation>
    <scope>IDENTIFICATION</scope>
</reference>
<feature type="domain" description="Integrase catalytic" evidence="5">
    <location>
        <begin position="657"/>
        <end position="780"/>
    </location>
</feature>
<keyword evidence="4" id="KW-0378">Hydrolase</keyword>
<dbReference type="InterPro" id="IPR043128">
    <property type="entry name" value="Rev_trsase/Diguanyl_cyclase"/>
</dbReference>
<keyword evidence="4" id="KW-0255">Endonuclease</keyword>
<dbReference type="PANTHER" id="PTHR37984">
    <property type="entry name" value="PROTEIN CBG26694"/>
    <property type="match status" value="1"/>
</dbReference>
<proteinExistence type="predicted"/>
<dbReference type="InterPro" id="IPR001584">
    <property type="entry name" value="Integrase_cat-core"/>
</dbReference>
<dbReference type="InterPro" id="IPR055475">
    <property type="entry name" value="DUF7047"/>
</dbReference>
<evidence type="ECO:0000259" key="5">
    <source>
        <dbReference type="PROSITE" id="PS50994"/>
    </source>
</evidence>
<dbReference type="Pfam" id="PF13456">
    <property type="entry name" value="RVT_3"/>
    <property type="match status" value="1"/>
</dbReference>
<dbReference type="CDD" id="cd06222">
    <property type="entry name" value="RNase_H_like"/>
    <property type="match status" value="1"/>
</dbReference>
<dbReference type="PROSITE" id="PS50994">
    <property type="entry name" value="INTEGRASE"/>
    <property type="match status" value="1"/>
</dbReference>
<evidence type="ECO:0000256" key="4">
    <source>
        <dbReference type="ARBA" id="ARBA00022759"/>
    </source>
</evidence>
<evidence type="ECO:0000256" key="2">
    <source>
        <dbReference type="ARBA" id="ARBA00022695"/>
    </source>
</evidence>
<dbReference type="InterPro" id="IPR012337">
    <property type="entry name" value="RNaseH-like_sf"/>
</dbReference>
<dbReference type="Gene3D" id="3.30.70.270">
    <property type="match status" value="1"/>
</dbReference>
<organism evidence="6 7">
    <name type="scientific">Hydra vulgaris</name>
    <name type="common">Hydra</name>
    <name type="synonym">Hydra attenuata</name>
    <dbReference type="NCBI Taxonomy" id="6087"/>
    <lineage>
        <taxon>Eukaryota</taxon>
        <taxon>Metazoa</taxon>
        <taxon>Cnidaria</taxon>
        <taxon>Hydrozoa</taxon>
        <taxon>Hydroidolina</taxon>
        <taxon>Anthoathecata</taxon>
        <taxon>Aplanulata</taxon>
        <taxon>Hydridae</taxon>
        <taxon>Hydra</taxon>
    </lineage>
</organism>
<evidence type="ECO:0000256" key="3">
    <source>
        <dbReference type="ARBA" id="ARBA00022722"/>
    </source>
</evidence>
<name>A0ABM4CL99_HYDVU</name>
<dbReference type="InterPro" id="IPR050951">
    <property type="entry name" value="Retrovirus_Pol_polyprotein"/>
</dbReference>
<gene>
    <name evidence="7" type="primary">LOC136085189</name>
</gene>
<accession>A0ABM4CL99</accession>
<evidence type="ECO:0000313" key="7">
    <source>
        <dbReference type="RefSeq" id="XP_065662550.1"/>
    </source>
</evidence>
<evidence type="ECO:0000313" key="6">
    <source>
        <dbReference type="Proteomes" id="UP001652625"/>
    </source>
</evidence>
<keyword evidence="3" id="KW-0540">Nuclease</keyword>
<dbReference type="SUPFAM" id="SSF53098">
    <property type="entry name" value="Ribonuclease H-like"/>
    <property type="match status" value="1"/>
</dbReference>
<dbReference type="GeneID" id="136085189"/>
<dbReference type="Proteomes" id="UP001652625">
    <property type="component" value="Chromosome 09"/>
</dbReference>
<keyword evidence="6" id="KW-1185">Reference proteome</keyword>
<dbReference type="Gene3D" id="3.10.10.10">
    <property type="entry name" value="HIV Type 1 Reverse Transcriptase, subunit A, domain 1"/>
    <property type="match status" value="1"/>
</dbReference>
<sequence>MVATALVDTGCSKTILNKKFLPKSQCRYLNSQKVVTFEGKVHQCTGSAVVILEVDGIKARDEVILVDSQPFGVDMMLGMSSIKLLGGVSISPLGKAKFGLSYCGASALNKDKVKKIEIKKKDHEAVFNGVEWRVKWKWRDGESPDRLRNKVAQYGIPQHARAYYENELQDWIDRKWLLEYDENELGLPKGQIPLMAVIQRNKDHKIRPVLDWREANDFIETYTRDADVCVEKLREWRRMGNKPAIIDLRKAYLQLKTDKSLWPFQTVVFRNKRYCLIRLGFGLNVAPMIMKSVVSAVIDQDELVKSGTSAYVDDIFVDESVVSLDYVKRHFFKYGSESKEGEQIGNDGVRVLGLCVRKVGNKLMWSRGNRVDAISQKLTRRVVFSICGQLVGHLPVCGWLRVICSLLKRKAVSLTKGWDDEICDKNVKWVLKEVFAEVERCEPACGDWAVCGDEGKVWVDASSLAMGALIQVGETTVEDATWLRKETSDIHINMAELDAVIRGMNMALMWKLKKVTVFTDSVTVFHWVSDTLTGKSRLRSKATGEMLIRKRLSVLQQLIEEYNVSVEVKLIPSKDNLADALTSVRSTWLNKLTVPECRNSCMGILATKAESISDIHQRTGHFGVNRTLNFVRKAIPTATENNVRNVINKSCEPCQSIDPAPIRWEKGKLDVEGNWERLAMGITHYGTDKFLSLIHCGPSKYALWRQLSSSYGSLAIVRILRLIFCERGAPSEILTDNEPTFKTKEIRSFLDSWGVKIRFRAAYYPEGNGIVERNHRTIKRIAERSKMSIPEALYWYNVSADKNGASPMDKIYIYTIGVKGLGKENLPAQNVTNKRFRIGDKVWLKPPNARCYTKWQPATITRNASKQIVEVNGIPRHVKHVRPRNDTQSCIIPDVEIEMNTETGLENAKNKGEQVKDVLETNEENVEPEDRPQEIDMLLRRSGRERRMPSKYFDCYLDDP</sequence>
<dbReference type="InterPro" id="IPR021109">
    <property type="entry name" value="Peptidase_aspartic_dom_sf"/>
</dbReference>
<dbReference type="RefSeq" id="XP_065662550.1">
    <property type="nucleotide sequence ID" value="XM_065806478.1"/>
</dbReference>
<dbReference type="SUPFAM" id="SSF56672">
    <property type="entry name" value="DNA/RNA polymerases"/>
    <property type="match status" value="1"/>
</dbReference>
<keyword evidence="1" id="KW-0808">Transferase</keyword>
<dbReference type="InterPro" id="IPR036397">
    <property type="entry name" value="RNaseH_sf"/>
</dbReference>
<dbReference type="PANTHER" id="PTHR37984:SF5">
    <property type="entry name" value="PROTEIN NYNRIN-LIKE"/>
    <property type="match status" value="1"/>
</dbReference>
<dbReference type="InterPro" id="IPR002156">
    <property type="entry name" value="RNaseH_domain"/>
</dbReference>
<dbReference type="Pfam" id="PF23088">
    <property type="entry name" value="DUF7047"/>
    <property type="match status" value="1"/>
</dbReference>
<keyword evidence="2" id="KW-0548">Nucleotidyltransferase</keyword>
<protein>
    <submittedName>
        <fullName evidence="7">Uncharacterized protein LOC136085189</fullName>
    </submittedName>
</protein>
<dbReference type="SUPFAM" id="SSF50630">
    <property type="entry name" value="Acid proteases"/>
    <property type="match status" value="1"/>
</dbReference>
<dbReference type="InterPro" id="IPR043502">
    <property type="entry name" value="DNA/RNA_pol_sf"/>
</dbReference>
<dbReference type="Gene3D" id="3.30.420.10">
    <property type="entry name" value="Ribonuclease H-like superfamily/Ribonuclease H"/>
    <property type="match status" value="2"/>
</dbReference>
<evidence type="ECO:0000256" key="1">
    <source>
        <dbReference type="ARBA" id="ARBA00022679"/>
    </source>
</evidence>